<dbReference type="AlphaFoldDB" id="A0A7S3QIV2"/>
<sequence>MLSCYSKQDPPPNRVKPVPVQAIRHIFAVAATLHHAPQHQCLADMIGLASFFLLRLGEYAHSPSDSSPFQLRDVQLFRGALRLDLDHVTDADLHTATFASLTFRDQKNGVRGEVAGLSHSGDPFLSPP</sequence>
<evidence type="ECO:0000313" key="1">
    <source>
        <dbReference type="EMBL" id="CAE0478369.1"/>
    </source>
</evidence>
<gene>
    <name evidence="1" type="ORF">CDEB00056_LOCUS23222</name>
</gene>
<dbReference type="EMBL" id="HBIO01030321">
    <property type="protein sequence ID" value="CAE0478369.1"/>
    <property type="molecule type" value="Transcribed_RNA"/>
</dbReference>
<accession>A0A7S3QIV2</accession>
<protein>
    <submittedName>
        <fullName evidence="1">Uncharacterized protein</fullName>
    </submittedName>
</protein>
<proteinExistence type="predicted"/>
<reference evidence="1" key="1">
    <citation type="submission" date="2021-01" db="EMBL/GenBank/DDBJ databases">
        <authorList>
            <person name="Corre E."/>
            <person name="Pelletier E."/>
            <person name="Niang G."/>
            <person name="Scheremetjew M."/>
            <person name="Finn R."/>
            <person name="Kale V."/>
            <person name="Holt S."/>
            <person name="Cochrane G."/>
            <person name="Meng A."/>
            <person name="Brown T."/>
            <person name="Cohen L."/>
        </authorList>
    </citation>
    <scope>NUCLEOTIDE SEQUENCE</scope>
    <source>
        <strain evidence="1">MM31A-1</strain>
    </source>
</reference>
<name>A0A7S3QIV2_9STRA</name>
<organism evidence="1">
    <name type="scientific">Chaetoceros debilis</name>
    <dbReference type="NCBI Taxonomy" id="122233"/>
    <lineage>
        <taxon>Eukaryota</taxon>
        <taxon>Sar</taxon>
        <taxon>Stramenopiles</taxon>
        <taxon>Ochrophyta</taxon>
        <taxon>Bacillariophyta</taxon>
        <taxon>Coscinodiscophyceae</taxon>
        <taxon>Chaetocerotophycidae</taxon>
        <taxon>Chaetocerotales</taxon>
        <taxon>Chaetocerotaceae</taxon>
        <taxon>Chaetoceros</taxon>
    </lineage>
</organism>